<dbReference type="OMA" id="LIFIDYQ"/>
<evidence type="ECO:0000256" key="4">
    <source>
        <dbReference type="ARBA" id="ARBA00022583"/>
    </source>
</evidence>
<sequence>MYIENSINEKYIRSLNLGCFPKNVLNFQESQDYFQQLIFIDYQLQLLIQNELNNKELVTINDFQRLQKDARSNDPKGKLIQLINYTNSIHLNYQHETNSRTYEENLYYINLMANLLYLDGNLPEMNRLLSSITVSHQVNKTSQHANVSQNVLEFIQYLTCRYYVLLGLSLSNHSTSTSTSTSNNNSNSNSNNTQVWFDYLAKFNKPFSKSQVVANHWLDLMFRKLALAVSQNGTIPLSFTSQVSNLPFFKNKLSAIAFSNFLLRPENLRLTNKSFKSDYASYLTIDINECIHLQIQFPNASDTNTQVNDFINNLYETMSYVPFNLAIFKPSLSKSFLVDATKKTYQSRIVLSNLIYTLIDLNEYDEALVAFKTYIAYLEKDEEQKDGYIEDILAIIDTYSTCIIHFNPLKSFKNHKKFKYSDEQFVVNELHEFAKSLKRYMDKLAELIDLTYDDENYAGDRNPLSFLYRKYNLNVLQSDHSQFIELISKAWHSLGYYHYYFAVEQSANQKILDGHVREVMRNYKNSLIVNSTGNVLYLFTYALALANSGELKSSLKLCKLILKKYPESFKTWNLLVLLISSFNNDNAEVIKPAGAHSNILPDNLLSDEEKYNGVANLDQKVDSYVAPTPEIREPEKFINKALNISGLYILKHQQKDIKLTTDAKYEILQLKMTQLAVLESIHGPQYMIDYISEVFVLFHELFDVKLASNLANTSSSRQYGSGEKWSHRPSVIDPKVANGVSTSTPTPIPMQPESKQSQNQKQGDKESSDTGFNPPRAASPDVVSEHKLERVQTSKRSNAVDKLKRFSKLPMKEVKDAMIVRRDSVASYGSNDSGPRHIRKPDFMKRGGGTSSPPPPSQRFASTGTAATAYNDKTTTTAAAAAAAATATSKPKTILANANGTGAGNSPLGASRSNATSAPAHRHDNLIERKLLQEIWLWTARIFLKVGLLDECEQSIIEAELVYEPNYKTFIATGNLHSKSKKFLALLEFERSLEILDKNYKFNKIDYGYAILGLAKLVLVDDKLSNSLFISTRDMDAAIIRLKNLLEQYSISSPYGVNNPEVWFYLSKIYEIIDDKILLTKSLWKCIELEDVRPVRAFEICNFSI</sequence>
<dbReference type="STRING" id="379508.A5E3R8"/>
<dbReference type="VEuPathDB" id="FungiDB:LELG_04256"/>
<dbReference type="HOGENOM" id="CLU_312174_0_0_1"/>
<keyword evidence="9" id="KW-1185">Reference proteome</keyword>
<accession>A5E3R8</accession>
<dbReference type="InParanoid" id="A5E3R8"/>
<reference evidence="8 9" key="1">
    <citation type="journal article" date="2009" name="Nature">
        <title>Evolution of pathogenicity and sexual reproduction in eight Candida genomes.</title>
        <authorList>
            <person name="Butler G."/>
            <person name="Rasmussen M.D."/>
            <person name="Lin M.F."/>
            <person name="Santos M.A."/>
            <person name="Sakthikumar S."/>
            <person name="Munro C.A."/>
            <person name="Rheinbay E."/>
            <person name="Grabherr M."/>
            <person name="Forche A."/>
            <person name="Reedy J.L."/>
            <person name="Agrafioti I."/>
            <person name="Arnaud M.B."/>
            <person name="Bates S."/>
            <person name="Brown A.J."/>
            <person name="Brunke S."/>
            <person name="Costanzo M.C."/>
            <person name="Fitzpatrick D.A."/>
            <person name="de Groot P.W."/>
            <person name="Harris D."/>
            <person name="Hoyer L.L."/>
            <person name="Hube B."/>
            <person name="Klis F.M."/>
            <person name="Kodira C."/>
            <person name="Lennard N."/>
            <person name="Logue M.E."/>
            <person name="Martin R."/>
            <person name="Neiman A.M."/>
            <person name="Nikolaou E."/>
            <person name="Quail M.A."/>
            <person name="Quinn J."/>
            <person name="Santos M.C."/>
            <person name="Schmitzberger F.F."/>
            <person name="Sherlock G."/>
            <person name="Shah P."/>
            <person name="Silverstein K.A."/>
            <person name="Skrzypek M.S."/>
            <person name="Soll D."/>
            <person name="Staggs R."/>
            <person name="Stansfield I."/>
            <person name="Stumpf M.P."/>
            <person name="Sudbery P.E."/>
            <person name="Srikantha T."/>
            <person name="Zeng Q."/>
            <person name="Berman J."/>
            <person name="Berriman M."/>
            <person name="Heitman J."/>
            <person name="Gow N.A."/>
            <person name="Lorenz M.C."/>
            <person name="Birren B.W."/>
            <person name="Kellis M."/>
            <person name="Cuomo C.A."/>
        </authorList>
    </citation>
    <scope>NUCLEOTIDE SEQUENCE [LARGE SCALE GENOMIC DNA]</scope>
    <source>
        <strain evidence="9">ATCC 11503 / BCRC 21390 / CBS 2605 / JCM 1781 / NBRC 1676 / NRRL YB-4239</strain>
    </source>
</reference>
<dbReference type="GeneID" id="5231583"/>
<comment type="similarity">
    <text evidence="5">Belongs to the YPP1 family.</text>
</comment>
<feature type="region of interest" description="Disordered" evidence="7">
    <location>
        <begin position="896"/>
        <end position="917"/>
    </location>
</feature>
<evidence type="ECO:0000313" key="9">
    <source>
        <dbReference type="Proteomes" id="UP000001996"/>
    </source>
</evidence>
<organism evidence="8 9">
    <name type="scientific">Lodderomyces elongisporus (strain ATCC 11503 / CBS 2605 / JCM 1781 / NBRC 1676 / NRRL YB-4239)</name>
    <name type="common">Yeast</name>
    <name type="synonym">Saccharomyces elongisporus</name>
    <dbReference type="NCBI Taxonomy" id="379508"/>
    <lineage>
        <taxon>Eukaryota</taxon>
        <taxon>Fungi</taxon>
        <taxon>Dikarya</taxon>
        <taxon>Ascomycota</taxon>
        <taxon>Saccharomycotina</taxon>
        <taxon>Pichiomycetes</taxon>
        <taxon>Debaryomycetaceae</taxon>
        <taxon>Candida/Lodderomyces clade</taxon>
        <taxon>Lodderomyces</taxon>
    </lineage>
</organism>
<evidence type="ECO:0000256" key="7">
    <source>
        <dbReference type="SAM" id="MobiDB-lite"/>
    </source>
</evidence>
<dbReference type="InterPro" id="IPR011990">
    <property type="entry name" value="TPR-like_helical_dom_sf"/>
</dbReference>
<evidence type="ECO:0000256" key="6">
    <source>
        <dbReference type="ARBA" id="ARBA00039231"/>
    </source>
</evidence>
<feature type="region of interest" description="Disordered" evidence="7">
    <location>
        <begin position="713"/>
        <end position="796"/>
    </location>
</feature>
<dbReference type="PANTHER" id="PTHR23083:SF464">
    <property type="entry name" value="TETRATRICOPEPTIDE REPEAT DOMAIN 7, ISOFORM A"/>
    <property type="match status" value="1"/>
</dbReference>
<keyword evidence="4" id="KW-0254">Endocytosis</keyword>
<evidence type="ECO:0000256" key="5">
    <source>
        <dbReference type="ARBA" id="ARBA00038251"/>
    </source>
</evidence>
<gene>
    <name evidence="8" type="ORF">LELG_04256</name>
</gene>
<dbReference type="AlphaFoldDB" id="A5E3R8"/>
<dbReference type="GO" id="GO:0006897">
    <property type="term" value="P:endocytosis"/>
    <property type="evidence" value="ECO:0007669"/>
    <property type="project" value="UniProtKB-KW"/>
</dbReference>
<evidence type="ECO:0000256" key="3">
    <source>
        <dbReference type="ARBA" id="ARBA00004463"/>
    </source>
</evidence>
<dbReference type="OrthoDB" id="29013at2759"/>
<dbReference type="InterPro" id="IPR051722">
    <property type="entry name" value="Endocytosis_PI4K-reg_protein"/>
</dbReference>
<evidence type="ECO:0000313" key="8">
    <source>
        <dbReference type="EMBL" id="EDK46076.1"/>
    </source>
</evidence>
<dbReference type="KEGG" id="lel:PVL30_003984"/>
<dbReference type="PANTHER" id="PTHR23083">
    <property type="entry name" value="TETRATRICOPEPTIDE REPEAT PROTEIN, TPR"/>
    <property type="match status" value="1"/>
</dbReference>
<comment type="function">
    <text evidence="1">Involved in endocytosis.</text>
</comment>
<feature type="compositionally biased region" description="Basic and acidic residues" evidence="7">
    <location>
        <begin position="783"/>
        <end position="796"/>
    </location>
</feature>
<dbReference type="GO" id="GO:0005886">
    <property type="term" value="C:plasma membrane"/>
    <property type="evidence" value="ECO:0007669"/>
    <property type="project" value="UniProtKB-SubCell"/>
</dbReference>
<dbReference type="eggNOG" id="ENOG502QV6B">
    <property type="taxonomic scope" value="Eukaryota"/>
</dbReference>
<comment type="subcellular location">
    <subcellularLocation>
        <location evidence="2">Cell membrane</location>
        <topology evidence="2">Peripheral membrane protein</topology>
        <orientation evidence="2">Cytoplasmic side</orientation>
    </subcellularLocation>
    <subcellularLocation>
        <location evidence="3">Cytoplasmic granule</location>
    </subcellularLocation>
</comment>
<dbReference type="FunCoup" id="A5E3R8">
    <property type="interactions" value="228"/>
</dbReference>
<dbReference type="Proteomes" id="UP000001996">
    <property type="component" value="Unassembled WGS sequence"/>
</dbReference>
<feature type="region of interest" description="Disordered" evidence="7">
    <location>
        <begin position="826"/>
        <end position="862"/>
    </location>
</feature>
<dbReference type="Gene3D" id="1.25.40.10">
    <property type="entry name" value="Tetratricopeptide repeat domain"/>
    <property type="match status" value="1"/>
</dbReference>
<name>A5E3R8_LODEL</name>
<evidence type="ECO:0000256" key="2">
    <source>
        <dbReference type="ARBA" id="ARBA00004413"/>
    </source>
</evidence>
<protein>
    <recommendedName>
        <fullName evidence="6">Cargo-transport protein YPP1</fullName>
    </recommendedName>
</protein>
<proteinExistence type="inferred from homology"/>
<dbReference type="CDD" id="cd23270">
    <property type="entry name" value="YPP1"/>
    <property type="match status" value="1"/>
</dbReference>
<dbReference type="EMBL" id="CH981529">
    <property type="protein sequence ID" value="EDK46076.1"/>
    <property type="molecule type" value="Genomic_DNA"/>
</dbReference>
<evidence type="ECO:0000256" key="1">
    <source>
        <dbReference type="ARBA" id="ARBA00002550"/>
    </source>
</evidence>